<dbReference type="Pfam" id="PF11976">
    <property type="entry name" value="Rad60-SLD"/>
    <property type="match status" value="1"/>
</dbReference>
<dbReference type="InterPro" id="IPR000626">
    <property type="entry name" value="Ubiquitin-like_dom"/>
</dbReference>
<accession>A0A8S1RJG3</accession>
<dbReference type="AlphaFoldDB" id="A0A8S1RJG3"/>
<evidence type="ECO:0000259" key="1">
    <source>
        <dbReference type="PROSITE" id="PS50053"/>
    </source>
</evidence>
<evidence type="ECO:0000313" key="2">
    <source>
        <dbReference type="EMBL" id="CAD8127442.1"/>
    </source>
</evidence>
<evidence type="ECO:0000313" key="3">
    <source>
        <dbReference type="Proteomes" id="UP000692954"/>
    </source>
</evidence>
<dbReference type="Proteomes" id="UP000692954">
    <property type="component" value="Unassembled WGS sequence"/>
</dbReference>
<sequence>MNQTLTLIIQHTEKGKMYNIEVSADSLVSELVAEFTELLNAGQQIVSFVYNGKTLDANKSFKEQAVVKGARLDLILKHHGGRK</sequence>
<reference evidence="2" key="1">
    <citation type="submission" date="2021-01" db="EMBL/GenBank/DDBJ databases">
        <authorList>
            <consortium name="Genoscope - CEA"/>
            <person name="William W."/>
        </authorList>
    </citation>
    <scope>NUCLEOTIDE SEQUENCE</scope>
</reference>
<protein>
    <recommendedName>
        <fullName evidence="1">Ubiquitin-like domain-containing protein</fullName>
    </recommendedName>
</protein>
<keyword evidence="3" id="KW-1185">Reference proteome</keyword>
<organism evidence="2 3">
    <name type="scientific">Paramecium sonneborni</name>
    <dbReference type="NCBI Taxonomy" id="65129"/>
    <lineage>
        <taxon>Eukaryota</taxon>
        <taxon>Sar</taxon>
        <taxon>Alveolata</taxon>
        <taxon>Ciliophora</taxon>
        <taxon>Intramacronucleata</taxon>
        <taxon>Oligohymenophorea</taxon>
        <taxon>Peniculida</taxon>
        <taxon>Parameciidae</taxon>
        <taxon>Paramecium</taxon>
    </lineage>
</organism>
<dbReference type="EMBL" id="CAJJDN010000176">
    <property type="protein sequence ID" value="CAD8127442.1"/>
    <property type="molecule type" value="Genomic_DNA"/>
</dbReference>
<dbReference type="InterPro" id="IPR022617">
    <property type="entry name" value="Rad60/SUMO-like_dom"/>
</dbReference>
<gene>
    <name evidence="2" type="ORF">PSON_ATCC_30995.1.T1760091</name>
</gene>
<dbReference type="PROSITE" id="PS50053">
    <property type="entry name" value="UBIQUITIN_2"/>
    <property type="match status" value="1"/>
</dbReference>
<name>A0A8S1RJG3_9CILI</name>
<dbReference type="OrthoDB" id="309519at2759"/>
<comment type="caution">
    <text evidence="2">The sequence shown here is derived from an EMBL/GenBank/DDBJ whole genome shotgun (WGS) entry which is preliminary data.</text>
</comment>
<feature type="domain" description="Ubiquitin-like" evidence="1">
    <location>
        <begin position="5"/>
        <end position="81"/>
    </location>
</feature>
<proteinExistence type="predicted"/>